<evidence type="ECO:0000256" key="1">
    <source>
        <dbReference type="SAM" id="MobiDB-lite"/>
    </source>
</evidence>
<feature type="region of interest" description="Disordered" evidence="1">
    <location>
        <begin position="1"/>
        <end position="35"/>
    </location>
</feature>
<gene>
    <name evidence="2" type="ORF">GJ744_009357</name>
</gene>
<comment type="caution">
    <text evidence="2">The sequence shown here is derived from an EMBL/GenBank/DDBJ whole genome shotgun (WGS) entry which is preliminary data.</text>
</comment>
<dbReference type="Proteomes" id="UP000606974">
    <property type="component" value="Unassembled WGS sequence"/>
</dbReference>
<organism evidence="2 3">
    <name type="scientific">Endocarpon pusillum</name>
    <dbReference type="NCBI Taxonomy" id="364733"/>
    <lineage>
        <taxon>Eukaryota</taxon>
        <taxon>Fungi</taxon>
        <taxon>Dikarya</taxon>
        <taxon>Ascomycota</taxon>
        <taxon>Pezizomycotina</taxon>
        <taxon>Eurotiomycetes</taxon>
        <taxon>Chaetothyriomycetidae</taxon>
        <taxon>Verrucariales</taxon>
        <taxon>Verrucariaceae</taxon>
        <taxon>Endocarpon</taxon>
    </lineage>
</organism>
<dbReference type="Gene3D" id="3.40.50.300">
    <property type="entry name" value="P-loop containing nucleotide triphosphate hydrolases"/>
    <property type="match status" value="1"/>
</dbReference>
<name>A0A8H7AJQ7_9EURO</name>
<feature type="compositionally biased region" description="Basic and acidic residues" evidence="1">
    <location>
        <begin position="18"/>
        <end position="35"/>
    </location>
</feature>
<evidence type="ECO:0000313" key="2">
    <source>
        <dbReference type="EMBL" id="KAF7508366.1"/>
    </source>
</evidence>
<proteinExistence type="predicted"/>
<feature type="compositionally biased region" description="Polar residues" evidence="1">
    <location>
        <begin position="1"/>
        <end position="15"/>
    </location>
</feature>
<accession>A0A8H7AJQ7</accession>
<protein>
    <submittedName>
        <fullName evidence="2">Uncharacterized protein</fullName>
    </submittedName>
</protein>
<keyword evidence="3" id="KW-1185">Reference proteome</keyword>
<dbReference type="OrthoDB" id="439792at2759"/>
<dbReference type="AlphaFoldDB" id="A0A8H7AJQ7"/>
<dbReference type="InterPro" id="IPR027417">
    <property type="entry name" value="P-loop_NTPase"/>
</dbReference>
<dbReference type="EMBL" id="JAACFV010000055">
    <property type="protein sequence ID" value="KAF7508366.1"/>
    <property type="molecule type" value="Genomic_DNA"/>
</dbReference>
<reference evidence="2" key="1">
    <citation type="submission" date="2020-02" db="EMBL/GenBank/DDBJ databases">
        <authorList>
            <person name="Palmer J.M."/>
        </authorList>
    </citation>
    <scope>NUCLEOTIDE SEQUENCE</scope>
    <source>
        <strain evidence="2">EPUS1.4</strain>
        <tissue evidence="2">Thallus</tissue>
    </source>
</reference>
<evidence type="ECO:0000313" key="3">
    <source>
        <dbReference type="Proteomes" id="UP000606974"/>
    </source>
</evidence>
<sequence>MPSLVESTTRDSMNQKVAGRDDVTGEKLIQRDNDSEKTWRKRMAKFEETSTGLLNFYKQKQAASVVVVRGHSSDEISPQIFDDIDPKVYLI</sequence>